<feature type="domain" description="Extensin-like C-terminal" evidence="2">
    <location>
        <begin position="36"/>
        <end position="206"/>
    </location>
</feature>
<name>A0A2A2SCZ0_9SPHN</name>
<feature type="region of interest" description="Disordered" evidence="1">
    <location>
        <begin position="15"/>
        <end position="37"/>
    </location>
</feature>
<comment type="caution">
    <text evidence="3">The sequence shown here is derived from an EMBL/GenBank/DDBJ whole genome shotgun (WGS) entry which is preliminary data.</text>
</comment>
<evidence type="ECO:0000313" key="4">
    <source>
        <dbReference type="Proteomes" id="UP000218151"/>
    </source>
</evidence>
<dbReference type="InterPro" id="IPR009683">
    <property type="entry name" value="Extensin-like_C"/>
</dbReference>
<accession>A0A2A2SCZ0</accession>
<dbReference type="OrthoDB" id="9809788at2"/>
<proteinExistence type="predicted"/>
<dbReference type="AlphaFoldDB" id="A0A2A2SCZ0"/>
<dbReference type="Pfam" id="PF06904">
    <property type="entry name" value="Extensin-like_C"/>
    <property type="match status" value="1"/>
</dbReference>
<gene>
    <name evidence="3" type="ORF">CKY28_13575</name>
</gene>
<keyword evidence="4" id="KW-1185">Reference proteome</keyword>
<reference evidence="4" key="1">
    <citation type="submission" date="2017-09" db="EMBL/GenBank/DDBJ databases">
        <authorList>
            <person name="Feng G."/>
            <person name="Zhu H."/>
        </authorList>
    </citation>
    <scope>NUCLEOTIDE SEQUENCE [LARGE SCALE GENOMIC DNA]</scope>
    <source>
        <strain evidence="4">1PNM-20</strain>
    </source>
</reference>
<evidence type="ECO:0000259" key="2">
    <source>
        <dbReference type="Pfam" id="PF06904"/>
    </source>
</evidence>
<dbReference type="Proteomes" id="UP000218151">
    <property type="component" value="Unassembled WGS sequence"/>
</dbReference>
<sequence>MLTAALLLAACGDRERPAAPRPRAQADEPSARETARCHADLRREGVDFKPLPDRELGEGCGVYGAVQLTDIGVPVTGITAMQCGNARAFAAWVRNAVAPAAYQILGSELTRVQGMGTYACRNVAGSGRRSGHATANAVDVGGFTLEDGRTVSVLNDWRSEDPQVQRFFQTIRRSACKRFGTVLTPDYNAAHRDHLHLEADRADFCR</sequence>
<evidence type="ECO:0000313" key="3">
    <source>
        <dbReference type="EMBL" id="PAX07075.1"/>
    </source>
</evidence>
<evidence type="ECO:0000256" key="1">
    <source>
        <dbReference type="SAM" id="MobiDB-lite"/>
    </source>
</evidence>
<organism evidence="3 4">
    <name type="scientific">Sphingomonas lenta</name>
    <dbReference type="NCBI Taxonomy" id="1141887"/>
    <lineage>
        <taxon>Bacteria</taxon>
        <taxon>Pseudomonadati</taxon>
        <taxon>Pseudomonadota</taxon>
        <taxon>Alphaproteobacteria</taxon>
        <taxon>Sphingomonadales</taxon>
        <taxon>Sphingomonadaceae</taxon>
        <taxon>Sphingomonas</taxon>
    </lineage>
</organism>
<dbReference type="EMBL" id="NSLI01000004">
    <property type="protein sequence ID" value="PAX07075.1"/>
    <property type="molecule type" value="Genomic_DNA"/>
</dbReference>
<protein>
    <submittedName>
        <fullName evidence="3">Extensin</fullName>
    </submittedName>
</protein>